<dbReference type="Gene3D" id="1.10.760.10">
    <property type="entry name" value="Cytochrome c-like domain"/>
    <property type="match status" value="1"/>
</dbReference>
<name>A0A8E2BGS7_9HYPH</name>
<dbReference type="RefSeq" id="WP_210322512.1">
    <property type="nucleotide sequence ID" value="NZ_JACHGI010000020.1"/>
</dbReference>
<comment type="caution">
    <text evidence="1">The sequence shown here is derived from an EMBL/GenBank/DDBJ whole genome shotgun (WGS) entry which is preliminary data.</text>
</comment>
<dbReference type="GO" id="GO:0020037">
    <property type="term" value="F:heme binding"/>
    <property type="evidence" value="ECO:0007669"/>
    <property type="project" value="InterPro"/>
</dbReference>
<organism evidence="1 2">
    <name type="scientific">Aminobacter carboxidus</name>
    <dbReference type="NCBI Taxonomy" id="376165"/>
    <lineage>
        <taxon>Bacteria</taxon>
        <taxon>Pseudomonadati</taxon>
        <taxon>Pseudomonadota</taxon>
        <taxon>Alphaproteobacteria</taxon>
        <taxon>Hyphomicrobiales</taxon>
        <taxon>Phyllobacteriaceae</taxon>
        <taxon>Aminobacter</taxon>
    </lineage>
</organism>
<sequence>MTGVAAACASYLRPGREIMSLYGASHLSAAGIKVPKRANLWGIAGRRRGSEGDVQYSSSLKDTGGDWTFEELNLFIANPTHFTWSSLHDADLPLHGATRQGPRMGPVETRN</sequence>
<dbReference type="InterPro" id="IPR036909">
    <property type="entry name" value="Cyt_c-like_dom_sf"/>
</dbReference>
<dbReference type="AlphaFoldDB" id="A0A8E2BGS7"/>
<dbReference type="GO" id="GO:0009055">
    <property type="term" value="F:electron transfer activity"/>
    <property type="evidence" value="ECO:0007669"/>
    <property type="project" value="InterPro"/>
</dbReference>
<evidence type="ECO:0000313" key="2">
    <source>
        <dbReference type="Proteomes" id="UP000532373"/>
    </source>
</evidence>
<evidence type="ECO:0000313" key="1">
    <source>
        <dbReference type="EMBL" id="MBB6469915.1"/>
    </source>
</evidence>
<dbReference type="Proteomes" id="UP000532373">
    <property type="component" value="Unassembled WGS sequence"/>
</dbReference>
<dbReference type="SUPFAM" id="SSF46626">
    <property type="entry name" value="Cytochrome c"/>
    <property type="match status" value="1"/>
</dbReference>
<accession>A0A8E2BGS7</accession>
<proteinExistence type="predicted"/>
<dbReference type="EMBL" id="JACHGI010000020">
    <property type="protein sequence ID" value="MBB6469915.1"/>
    <property type="molecule type" value="Genomic_DNA"/>
</dbReference>
<reference evidence="1 2" key="1">
    <citation type="submission" date="2020-08" db="EMBL/GenBank/DDBJ databases">
        <title>Genomic Encyclopedia of Type Strains, Phase IV (KMG-IV): sequencing the most valuable type-strain genomes for metagenomic binning, comparative biology and taxonomic classification.</title>
        <authorList>
            <person name="Goeker M."/>
        </authorList>
    </citation>
    <scope>NUCLEOTIDE SEQUENCE [LARGE SCALE GENOMIC DNA]</scope>
    <source>
        <strain evidence="1 2">DSM 17454</strain>
    </source>
</reference>
<gene>
    <name evidence="1" type="ORF">HNQ96_005809</name>
</gene>
<protein>
    <submittedName>
        <fullName evidence="1">Cytochrome c2</fullName>
    </submittedName>
</protein>